<evidence type="ECO:0000313" key="1">
    <source>
        <dbReference type="EMBL" id="RHN55677.1"/>
    </source>
</evidence>
<dbReference type="Proteomes" id="UP000265566">
    <property type="component" value="Chromosome 5"/>
</dbReference>
<gene>
    <name evidence="1" type="ORF">MtrunA17_Chr5g0420531</name>
</gene>
<dbReference type="Gramene" id="rna30897">
    <property type="protein sequence ID" value="RHN55677.1"/>
    <property type="gene ID" value="gene30897"/>
</dbReference>
<accession>A0A396HY84</accession>
<name>A0A396HY84_MEDTR</name>
<reference evidence="2" key="1">
    <citation type="journal article" date="2018" name="Nat. Plants">
        <title>Whole-genome landscape of Medicago truncatula symbiotic genes.</title>
        <authorList>
            <person name="Pecrix Y."/>
            <person name="Staton S.E."/>
            <person name="Sallet E."/>
            <person name="Lelandais-Briere C."/>
            <person name="Moreau S."/>
            <person name="Carrere S."/>
            <person name="Blein T."/>
            <person name="Jardinaud M.F."/>
            <person name="Latrasse D."/>
            <person name="Zouine M."/>
            <person name="Zahm M."/>
            <person name="Kreplak J."/>
            <person name="Mayjonade B."/>
            <person name="Satge C."/>
            <person name="Perez M."/>
            <person name="Cauet S."/>
            <person name="Marande W."/>
            <person name="Chantry-Darmon C."/>
            <person name="Lopez-Roques C."/>
            <person name="Bouchez O."/>
            <person name="Berard A."/>
            <person name="Debelle F."/>
            <person name="Munos S."/>
            <person name="Bendahmane A."/>
            <person name="Berges H."/>
            <person name="Niebel A."/>
            <person name="Buitink J."/>
            <person name="Frugier F."/>
            <person name="Benhamed M."/>
            <person name="Crespi M."/>
            <person name="Gouzy J."/>
            <person name="Gamas P."/>
        </authorList>
    </citation>
    <scope>NUCLEOTIDE SEQUENCE [LARGE SCALE GENOMIC DNA]</scope>
    <source>
        <strain evidence="2">cv. Jemalong A17</strain>
    </source>
</reference>
<protein>
    <submittedName>
        <fullName evidence="1">Uncharacterized protein</fullName>
    </submittedName>
</protein>
<dbReference type="EMBL" id="PSQE01000005">
    <property type="protein sequence ID" value="RHN55677.1"/>
    <property type="molecule type" value="Genomic_DNA"/>
</dbReference>
<evidence type="ECO:0000313" key="2">
    <source>
        <dbReference type="Proteomes" id="UP000265566"/>
    </source>
</evidence>
<comment type="caution">
    <text evidence="1">The sequence shown here is derived from an EMBL/GenBank/DDBJ whole genome shotgun (WGS) entry which is preliminary data.</text>
</comment>
<organism evidence="1 2">
    <name type="scientific">Medicago truncatula</name>
    <name type="common">Barrel medic</name>
    <name type="synonym">Medicago tribuloides</name>
    <dbReference type="NCBI Taxonomy" id="3880"/>
    <lineage>
        <taxon>Eukaryota</taxon>
        <taxon>Viridiplantae</taxon>
        <taxon>Streptophyta</taxon>
        <taxon>Embryophyta</taxon>
        <taxon>Tracheophyta</taxon>
        <taxon>Spermatophyta</taxon>
        <taxon>Magnoliopsida</taxon>
        <taxon>eudicotyledons</taxon>
        <taxon>Gunneridae</taxon>
        <taxon>Pentapetalae</taxon>
        <taxon>rosids</taxon>
        <taxon>fabids</taxon>
        <taxon>Fabales</taxon>
        <taxon>Fabaceae</taxon>
        <taxon>Papilionoideae</taxon>
        <taxon>50 kb inversion clade</taxon>
        <taxon>NPAAA clade</taxon>
        <taxon>Hologalegina</taxon>
        <taxon>IRL clade</taxon>
        <taxon>Trifolieae</taxon>
        <taxon>Medicago</taxon>
    </lineage>
</organism>
<dbReference type="AlphaFoldDB" id="A0A396HY84"/>
<sequence length="48" mass="5254">MKPIVEDSSKGASVTKVSCEDSHILGTLIFLKTSLTISNDKTKSWFIP</sequence>
<proteinExistence type="predicted"/>